<dbReference type="InterPro" id="IPR003784">
    <property type="entry name" value="BioY"/>
</dbReference>
<dbReference type="GO" id="GO:0015225">
    <property type="term" value="F:biotin transmembrane transporter activity"/>
    <property type="evidence" value="ECO:0007669"/>
    <property type="project" value="UniProtKB-UniRule"/>
</dbReference>
<evidence type="ECO:0000256" key="8">
    <source>
        <dbReference type="PIRNR" id="PIRNR016661"/>
    </source>
</evidence>
<evidence type="ECO:0000256" key="6">
    <source>
        <dbReference type="ARBA" id="ARBA00022989"/>
    </source>
</evidence>
<proteinExistence type="inferred from homology"/>
<gene>
    <name evidence="10" type="ORF">D9X91_04060</name>
</gene>
<dbReference type="Proteomes" id="UP000276770">
    <property type="component" value="Unassembled WGS sequence"/>
</dbReference>
<dbReference type="AlphaFoldDB" id="A0A3L7K5I4"/>
<organism evidence="10 11">
    <name type="scientific">Falsibacillus albus</name>
    <dbReference type="NCBI Taxonomy" id="2478915"/>
    <lineage>
        <taxon>Bacteria</taxon>
        <taxon>Bacillati</taxon>
        <taxon>Bacillota</taxon>
        <taxon>Bacilli</taxon>
        <taxon>Bacillales</taxon>
        <taxon>Bacillaceae</taxon>
        <taxon>Falsibacillus</taxon>
    </lineage>
</organism>
<dbReference type="Gene3D" id="1.10.1760.20">
    <property type="match status" value="1"/>
</dbReference>
<evidence type="ECO:0000256" key="5">
    <source>
        <dbReference type="ARBA" id="ARBA00022692"/>
    </source>
</evidence>
<evidence type="ECO:0000256" key="1">
    <source>
        <dbReference type="ARBA" id="ARBA00004651"/>
    </source>
</evidence>
<protein>
    <recommendedName>
        <fullName evidence="8">Biotin transporter</fullName>
    </recommendedName>
</protein>
<dbReference type="PANTHER" id="PTHR34295:SF4">
    <property type="entry name" value="BIOTIN TRANSPORTER BIOY-RELATED"/>
    <property type="match status" value="1"/>
</dbReference>
<feature type="transmembrane region" description="Helical" evidence="9">
    <location>
        <begin position="57"/>
        <end position="74"/>
    </location>
</feature>
<name>A0A3L7K5I4_9BACI</name>
<evidence type="ECO:0000256" key="3">
    <source>
        <dbReference type="ARBA" id="ARBA00022448"/>
    </source>
</evidence>
<dbReference type="RefSeq" id="WP_121679281.1">
    <property type="nucleotide sequence ID" value="NZ_RCVZ01000002.1"/>
</dbReference>
<evidence type="ECO:0000256" key="4">
    <source>
        <dbReference type="ARBA" id="ARBA00022475"/>
    </source>
</evidence>
<feature type="transmembrane region" description="Helical" evidence="9">
    <location>
        <begin position="115"/>
        <end position="138"/>
    </location>
</feature>
<keyword evidence="7 8" id="KW-0472">Membrane</keyword>
<keyword evidence="4 8" id="KW-1003">Cell membrane</keyword>
<comment type="caution">
    <text evidence="10">The sequence shown here is derived from an EMBL/GenBank/DDBJ whole genome shotgun (WGS) entry which is preliminary data.</text>
</comment>
<comment type="similarity">
    <text evidence="2 8">Belongs to the BioY family.</text>
</comment>
<evidence type="ECO:0000256" key="7">
    <source>
        <dbReference type="ARBA" id="ARBA00023136"/>
    </source>
</evidence>
<feature type="transmembrane region" description="Helical" evidence="9">
    <location>
        <begin position="86"/>
        <end position="103"/>
    </location>
</feature>
<keyword evidence="11" id="KW-1185">Reference proteome</keyword>
<dbReference type="PIRSF" id="PIRSF016661">
    <property type="entry name" value="BioY"/>
    <property type="match status" value="1"/>
</dbReference>
<sequence length="190" mass="19755">MKLQSMILTALFAAIVAALGLIPAIPLPFTPVPITAQTLGVMLAGAVLGARLGGASMLLFVLLVAVGAPVLSGGRGSLAVLLGPSGGYILSWPIAAFVTGLLADRFQSKLKLWNMILFNIIGGIIIVYLIGISYLAFVSDMTFNQAAFSALAYIPGDVVKAVVAGVVALQVRSSAPVVKYRESRKRNQTA</sequence>
<evidence type="ECO:0000313" key="10">
    <source>
        <dbReference type="EMBL" id="RLQ97331.1"/>
    </source>
</evidence>
<dbReference type="Pfam" id="PF02632">
    <property type="entry name" value="BioY"/>
    <property type="match status" value="1"/>
</dbReference>
<evidence type="ECO:0000313" key="11">
    <source>
        <dbReference type="Proteomes" id="UP000276770"/>
    </source>
</evidence>
<dbReference type="OrthoDB" id="9803495at2"/>
<evidence type="ECO:0000256" key="2">
    <source>
        <dbReference type="ARBA" id="ARBA00010692"/>
    </source>
</evidence>
<dbReference type="GO" id="GO:0005886">
    <property type="term" value="C:plasma membrane"/>
    <property type="evidence" value="ECO:0007669"/>
    <property type="project" value="UniProtKB-SubCell"/>
</dbReference>
<evidence type="ECO:0000256" key="9">
    <source>
        <dbReference type="SAM" id="Phobius"/>
    </source>
</evidence>
<dbReference type="PANTHER" id="PTHR34295">
    <property type="entry name" value="BIOTIN TRANSPORTER BIOY"/>
    <property type="match status" value="1"/>
</dbReference>
<dbReference type="EMBL" id="RCVZ01000002">
    <property type="protein sequence ID" value="RLQ97331.1"/>
    <property type="molecule type" value="Genomic_DNA"/>
</dbReference>
<keyword evidence="3 8" id="KW-0813">Transport</keyword>
<reference evidence="10 11" key="1">
    <citation type="submission" date="2018-10" db="EMBL/GenBank/DDBJ databases">
        <title>Falsibacillus sp. genome draft.</title>
        <authorList>
            <person name="Shi S."/>
        </authorList>
    </citation>
    <scope>NUCLEOTIDE SEQUENCE [LARGE SCALE GENOMIC DNA]</scope>
    <source>
        <strain evidence="10 11">GY 10110</strain>
    </source>
</reference>
<keyword evidence="6 9" id="KW-1133">Transmembrane helix</keyword>
<accession>A0A3L7K5I4</accession>
<comment type="subcellular location">
    <subcellularLocation>
        <location evidence="1 8">Cell membrane</location>
        <topology evidence="1 8">Multi-pass membrane protein</topology>
    </subcellularLocation>
</comment>
<keyword evidence="5 9" id="KW-0812">Transmembrane</keyword>